<organism evidence="2 3">
    <name type="scientific">Thauera phenylacetica B4P</name>
    <dbReference type="NCBI Taxonomy" id="1234382"/>
    <lineage>
        <taxon>Bacteria</taxon>
        <taxon>Pseudomonadati</taxon>
        <taxon>Pseudomonadota</taxon>
        <taxon>Betaproteobacteria</taxon>
        <taxon>Rhodocyclales</taxon>
        <taxon>Zoogloeaceae</taxon>
        <taxon>Thauera</taxon>
    </lineage>
</organism>
<protein>
    <submittedName>
        <fullName evidence="2">Uncharacterized protein</fullName>
    </submittedName>
</protein>
<evidence type="ECO:0000313" key="3">
    <source>
        <dbReference type="Proteomes" id="UP000013047"/>
    </source>
</evidence>
<keyword evidence="1" id="KW-1133">Transmembrane helix</keyword>
<dbReference type="Proteomes" id="UP000013047">
    <property type="component" value="Unassembled WGS sequence"/>
</dbReference>
<keyword evidence="1" id="KW-0472">Membrane</keyword>
<evidence type="ECO:0000256" key="1">
    <source>
        <dbReference type="SAM" id="Phobius"/>
    </source>
</evidence>
<reference evidence="2 3" key="1">
    <citation type="submission" date="2012-09" db="EMBL/GenBank/DDBJ databases">
        <title>Draft Genome Sequences of 6 Strains from Genus Thauera.</title>
        <authorList>
            <person name="Liu B."/>
            <person name="Shapleigh J.P."/>
            <person name="Frostegard A.H."/>
        </authorList>
    </citation>
    <scope>NUCLEOTIDE SEQUENCE [LARGE SCALE GENOMIC DNA]</scope>
    <source>
        <strain evidence="2 3">B4P</strain>
    </source>
</reference>
<keyword evidence="1" id="KW-0812">Transmembrane</keyword>
<dbReference type="AlphaFoldDB" id="N6ZXE7"/>
<proteinExistence type="predicted"/>
<gene>
    <name evidence="2" type="ORF">C667_00840</name>
</gene>
<feature type="transmembrane region" description="Helical" evidence="1">
    <location>
        <begin position="12"/>
        <end position="29"/>
    </location>
</feature>
<accession>N6ZXE7</accession>
<evidence type="ECO:0000313" key="2">
    <source>
        <dbReference type="EMBL" id="ENO99162.1"/>
    </source>
</evidence>
<comment type="caution">
    <text evidence="2">The sequence shown here is derived from an EMBL/GenBank/DDBJ whole genome shotgun (WGS) entry which is preliminary data.</text>
</comment>
<name>N6ZXE7_9RHOO</name>
<sequence>MAVEPKLTLYAVWHMASVVLAISVPALIVGSLPRHARPARYLVLFVSALWCAFGLVFLGLAAIQPESAWLFKLPQWILLLPVGLLGLWGGSNTARQGTRAKEGVPEQ</sequence>
<keyword evidence="3" id="KW-1185">Reference proteome</keyword>
<dbReference type="EMBL" id="AMXF01000001">
    <property type="protein sequence ID" value="ENO99162.1"/>
    <property type="molecule type" value="Genomic_DNA"/>
</dbReference>
<feature type="transmembrane region" description="Helical" evidence="1">
    <location>
        <begin position="41"/>
        <end position="63"/>
    </location>
</feature>
<feature type="transmembrane region" description="Helical" evidence="1">
    <location>
        <begin position="69"/>
        <end position="89"/>
    </location>
</feature>